<accession>A0A173LW89</accession>
<gene>
    <name evidence="8" type="primary">coaE</name>
    <name evidence="10" type="ORF">AUMI_15620</name>
</gene>
<dbReference type="GO" id="GO:0005524">
    <property type="term" value="F:ATP binding"/>
    <property type="evidence" value="ECO:0007669"/>
    <property type="project" value="UniProtKB-UniRule"/>
</dbReference>
<keyword evidence="3 8" id="KW-0808">Transferase</keyword>
<organism evidence="10 11">
    <name type="scientific">Aurantimicrobium minutum</name>
    <dbReference type="NCBI Taxonomy" id="708131"/>
    <lineage>
        <taxon>Bacteria</taxon>
        <taxon>Bacillati</taxon>
        <taxon>Actinomycetota</taxon>
        <taxon>Actinomycetes</taxon>
        <taxon>Micrococcales</taxon>
        <taxon>Microbacteriaceae</taxon>
        <taxon>Aurantimicrobium</taxon>
    </lineage>
</organism>
<dbReference type="FunFam" id="3.40.50.300:FF:000991">
    <property type="entry name" value="Dephospho-CoA kinase"/>
    <property type="match status" value="1"/>
</dbReference>
<dbReference type="OrthoDB" id="9812943at2"/>
<keyword evidence="2 8" id="KW-0963">Cytoplasm</keyword>
<keyword evidence="7 8" id="KW-0173">Coenzyme A biosynthesis</keyword>
<dbReference type="InterPro" id="IPR001977">
    <property type="entry name" value="Depp_CoAkinase"/>
</dbReference>
<evidence type="ECO:0000256" key="8">
    <source>
        <dbReference type="HAMAP-Rule" id="MF_00376"/>
    </source>
</evidence>
<dbReference type="NCBIfam" id="NF002879">
    <property type="entry name" value="PRK03333.1"/>
    <property type="match status" value="1"/>
</dbReference>
<dbReference type="AlphaFoldDB" id="A0A173LW89"/>
<dbReference type="CDD" id="cd02022">
    <property type="entry name" value="DPCK"/>
    <property type="match status" value="1"/>
</dbReference>
<dbReference type="SUPFAM" id="SSF52540">
    <property type="entry name" value="P-loop containing nucleoside triphosphate hydrolases"/>
    <property type="match status" value="1"/>
</dbReference>
<keyword evidence="5 8" id="KW-0418">Kinase</keyword>
<dbReference type="UniPathway" id="UPA00241">
    <property type="reaction ID" value="UER00356"/>
</dbReference>
<dbReference type="Proteomes" id="UP000243847">
    <property type="component" value="Chromosome sequence1"/>
</dbReference>
<evidence type="ECO:0000313" key="10">
    <source>
        <dbReference type="EMBL" id="BAU99104.1"/>
    </source>
</evidence>
<evidence type="ECO:0000256" key="7">
    <source>
        <dbReference type="ARBA" id="ARBA00022993"/>
    </source>
</evidence>
<keyword evidence="4 8" id="KW-0547">Nucleotide-binding</keyword>
<dbReference type="NCBIfam" id="TIGR00152">
    <property type="entry name" value="dephospho-CoA kinase"/>
    <property type="match status" value="1"/>
</dbReference>
<dbReference type="PANTHER" id="PTHR10695">
    <property type="entry name" value="DEPHOSPHO-COA KINASE-RELATED"/>
    <property type="match status" value="1"/>
</dbReference>
<dbReference type="PROSITE" id="PS51219">
    <property type="entry name" value="DPCK"/>
    <property type="match status" value="1"/>
</dbReference>
<dbReference type="EMBL" id="AP017457">
    <property type="protein sequence ID" value="BAU99104.1"/>
    <property type="molecule type" value="Genomic_DNA"/>
</dbReference>
<dbReference type="RefSeq" id="WP_096381130.1">
    <property type="nucleotide sequence ID" value="NZ_AP017457.1"/>
</dbReference>
<dbReference type="PANTHER" id="PTHR10695:SF46">
    <property type="entry name" value="BIFUNCTIONAL COENZYME A SYNTHASE-RELATED"/>
    <property type="match status" value="1"/>
</dbReference>
<feature type="binding site" evidence="8">
    <location>
        <begin position="11"/>
        <end position="16"/>
    </location>
    <ligand>
        <name>ATP</name>
        <dbReference type="ChEBI" id="CHEBI:30616"/>
    </ligand>
</feature>
<comment type="similarity">
    <text evidence="1 8">Belongs to the CoaE family.</text>
</comment>
<comment type="pathway">
    <text evidence="8">Cofactor biosynthesis; coenzyme A biosynthesis; CoA from (R)-pantothenate: step 5/5.</text>
</comment>
<dbReference type="GO" id="GO:0004140">
    <property type="term" value="F:dephospho-CoA kinase activity"/>
    <property type="evidence" value="ECO:0007669"/>
    <property type="project" value="UniProtKB-UniRule"/>
</dbReference>
<evidence type="ECO:0000256" key="9">
    <source>
        <dbReference type="NCBIfam" id="TIGR00152"/>
    </source>
</evidence>
<protein>
    <recommendedName>
        <fullName evidence="8 9">Dephospho-CoA kinase</fullName>
        <ecNumber evidence="8 9">2.7.1.24</ecNumber>
    </recommendedName>
    <alternativeName>
        <fullName evidence="8">Dephosphocoenzyme A kinase</fullName>
    </alternativeName>
</protein>
<dbReference type="EC" id="2.7.1.24" evidence="8 9"/>
<dbReference type="Pfam" id="PF01121">
    <property type="entry name" value="CoaE"/>
    <property type="match status" value="1"/>
</dbReference>
<evidence type="ECO:0000313" key="11">
    <source>
        <dbReference type="Proteomes" id="UP000243847"/>
    </source>
</evidence>
<comment type="function">
    <text evidence="8">Catalyzes the phosphorylation of the 3'-hydroxyl group of dephosphocoenzyme A to form coenzyme A.</text>
</comment>
<proteinExistence type="inferred from homology"/>
<keyword evidence="6 8" id="KW-0067">ATP-binding</keyword>
<evidence type="ECO:0000256" key="5">
    <source>
        <dbReference type="ARBA" id="ARBA00022777"/>
    </source>
</evidence>
<dbReference type="GeneID" id="80451753"/>
<dbReference type="HAMAP" id="MF_00376">
    <property type="entry name" value="Dephospho_CoA_kinase"/>
    <property type="match status" value="1"/>
</dbReference>
<evidence type="ECO:0000256" key="6">
    <source>
        <dbReference type="ARBA" id="ARBA00022840"/>
    </source>
</evidence>
<reference evidence="10 11" key="1">
    <citation type="journal article" date="2016" name="Genome Announc.">
        <title>Complete Genome Sequence of Aurantimicrobium minutum Type Strain KNCT, a Planktonic Ultramicrobacterium Isolated from River Water.</title>
        <authorList>
            <person name="Nakai R."/>
            <person name="Fujisawa T."/>
            <person name="Nakamura Y."/>
            <person name="Nishide H."/>
            <person name="Uchiyama I."/>
            <person name="Baba T."/>
            <person name="Toyoda A."/>
            <person name="Fujiyama A."/>
            <person name="Naganuma T."/>
            <person name="Niki H."/>
        </authorList>
    </citation>
    <scope>NUCLEOTIDE SEQUENCE [LARGE SCALE GENOMIC DNA]</scope>
    <source>
        <strain evidence="10 11">KNC</strain>
    </source>
</reference>
<comment type="subcellular location">
    <subcellularLocation>
        <location evidence="8">Cytoplasm</location>
    </subcellularLocation>
</comment>
<dbReference type="KEGG" id="amin:AUMI_15620"/>
<evidence type="ECO:0000256" key="4">
    <source>
        <dbReference type="ARBA" id="ARBA00022741"/>
    </source>
</evidence>
<evidence type="ECO:0000256" key="2">
    <source>
        <dbReference type="ARBA" id="ARBA00022490"/>
    </source>
</evidence>
<evidence type="ECO:0000256" key="1">
    <source>
        <dbReference type="ARBA" id="ARBA00009018"/>
    </source>
</evidence>
<comment type="catalytic activity">
    <reaction evidence="8">
        <text>3'-dephospho-CoA + ATP = ADP + CoA + H(+)</text>
        <dbReference type="Rhea" id="RHEA:18245"/>
        <dbReference type="ChEBI" id="CHEBI:15378"/>
        <dbReference type="ChEBI" id="CHEBI:30616"/>
        <dbReference type="ChEBI" id="CHEBI:57287"/>
        <dbReference type="ChEBI" id="CHEBI:57328"/>
        <dbReference type="ChEBI" id="CHEBI:456216"/>
        <dbReference type="EC" id="2.7.1.24"/>
    </reaction>
</comment>
<name>A0A173LW89_9MICO</name>
<dbReference type="Gene3D" id="3.40.50.300">
    <property type="entry name" value="P-loop containing nucleotide triphosphate hydrolases"/>
    <property type="match status" value="1"/>
</dbReference>
<dbReference type="InterPro" id="IPR027417">
    <property type="entry name" value="P-loop_NTPase"/>
</dbReference>
<sequence length="197" mass="21704">MKLIGLTGGIGSGKSTIARRLAEHGAHIIDADQVAREVVEPGTPALVQLTELFGRDILKEDGSLNRGALGDIVFTDAEALRKLNAIVHPAVRERTAFLISQAPQDSIVVYDVPLLVESENTYTFDAIVVASAPEYVRVERLMEHRGMLESEALARIQSQAPEEERLRRANHVIDTSGDLLHTYNQVDALWQELTKVD</sequence>
<dbReference type="GO" id="GO:0005737">
    <property type="term" value="C:cytoplasm"/>
    <property type="evidence" value="ECO:0007669"/>
    <property type="project" value="UniProtKB-SubCell"/>
</dbReference>
<evidence type="ECO:0000256" key="3">
    <source>
        <dbReference type="ARBA" id="ARBA00022679"/>
    </source>
</evidence>
<dbReference type="GO" id="GO:0015937">
    <property type="term" value="P:coenzyme A biosynthetic process"/>
    <property type="evidence" value="ECO:0007669"/>
    <property type="project" value="UniProtKB-UniRule"/>
</dbReference>